<dbReference type="PROSITE" id="PS00039">
    <property type="entry name" value="DEAD_ATP_HELICASE"/>
    <property type="match status" value="1"/>
</dbReference>
<organism evidence="11 12">
    <name type="scientific">Mycetomoellerius zeteki</name>
    <dbReference type="NCBI Taxonomy" id="64791"/>
    <lineage>
        <taxon>Eukaryota</taxon>
        <taxon>Metazoa</taxon>
        <taxon>Ecdysozoa</taxon>
        <taxon>Arthropoda</taxon>
        <taxon>Hexapoda</taxon>
        <taxon>Insecta</taxon>
        <taxon>Pterygota</taxon>
        <taxon>Neoptera</taxon>
        <taxon>Endopterygota</taxon>
        <taxon>Hymenoptera</taxon>
        <taxon>Apocrita</taxon>
        <taxon>Aculeata</taxon>
        <taxon>Formicoidea</taxon>
        <taxon>Formicidae</taxon>
        <taxon>Myrmicinae</taxon>
        <taxon>Mycetomoellerius</taxon>
    </lineage>
</organism>
<evidence type="ECO:0000256" key="4">
    <source>
        <dbReference type="ARBA" id="ARBA00022806"/>
    </source>
</evidence>
<dbReference type="Pfam" id="PF00270">
    <property type="entry name" value="DEAD"/>
    <property type="match status" value="2"/>
</dbReference>
<evidence type="ECO:0000259" key="10">
    <source>
        <dbReference type="PROSITE" id="PS51195"/>
    </source>
</evidence>
<name>A0A151X8C3_9HYME</name>
<keyword evidence="2" id="KW-0547">Nucleotide-binding</keyword>
<feature type="domain" description="DEAD-box RNA helicase Q" evidence="10">
    <location>
        <begin position="24"/>
        <end position="52"/>
    </location>
</feature>
<evidence type="ECO:0000256" key="5">
    <source>
        <dbReference type="ARBA" id="ARBA00022840"/>
    </source>
</evidence>
<evidence type="ECO:0000256" key="2">
    <source>
        <dbReference type="ARBA" id="ARBA00022741"/>
    </source>
</evidence>
<feature type="region of interest" description="Disordered" evidence="7">
    <location>
        <begin position="1031"/>
        <end position="1050"/>
    </location>
</feature>
<evidence type="ECO:0000259" key="9">
    <source>
        <dbReference type="PROSITE" id="PS51194"/>
    </source>
</evidence>
<dbReference type="GO" id="GO:0010468">
    <property type="term" value="P:regulation of gene expression"/>
    <property type="evidence" value="ECO:0007669"/>
    <property type="project" value="UniProtKB-ARBA"/>
</dbReference>
<protein>
    <recommendedName>
        <fullName evidence="1">RNA helicase</fullName>
        <ecNumber evidence="1">3.6.4.13</ecNumber>
    </recommendedName>
</protein>
<keyword evidence="4 11" id="KW-0347">Helicase</keyword>
<dbReference type="InterPro" id="IPR014001">
    <property type="entry name" value="Helicase_ATP-bd"/>
</dbReference>
<dbReference type="InterPro" id="IPR050079">
    <property type="entry name" value="DEAD_box_RNA_helicase"/>
</dbReference>
<keyword evidence="3" id="KW-0378">Hydrolase</keyword>
<feature type="compositionally biased region" description="Basic residues" evidence="7">
    <location>
        <begin position="504"/>
        <end position="516"/>
    </location>
</feature>
<gene>
    <name evidence="11" type="ORF">ALC60_04482</name>
</gene>
<keyword evidence="5" id="KW-0067">ATP-binding</keyword>
<dbReference type="SMART" id="SM00490">
    <property type="entry name" value="HELICc"/>
    <property type="match status" value="1"/>
</dbReference>
<dbReference type="GO" id="GO:0005829">
    <property type="term" value="C:cytosol"/>
    <property type="evidence" value="ECO:0007669"/>
    <property type="project" value="TreeGrafter"/>
</dbReference>
<dbReference type="SMART" id="SM00487">
    <property type="entry name" value="DEXDc"/>
    <property type="match status" value="1"/>
</dbReference>
<dbReference type="Gene3D" id="3.40.50.300">
    <property type="entry name" value="P-loop containing nucleotide triphosphate hydrolases"/>
    <property type="match status" value="3"/>
</dbReference>
<proteinExistence type="predicted"/>
<sequence length="1285" mass="146208">MAQYIAHDVSKKHRTSDIKIEEDVTFFQMRLSRDILDGLMSAGFQKPSPIQLKAIPLGRCGFDLIVRAKSGTGKTIVFGVTALETLNILIGSPQVLIVAPTREIAIQITYVIKAIGSKIEAVGAPGRVKYLIEKGFLQVSKIRLFVLDEADKLMEINFQKDINYIFSKLPSSKQIIASSATYPGDLETFLQTYMSSPVLTSPNIDGPVLIGIKQFVAVVSPHPNVMKQVQTKIDELIKIFTKIPFKQSLVFSNYQSRAQSVSNKINSLGFSSSYIAGNQDMTKRLEAIENLRNLEYRIMLTTDLTARGIDIENVNMVINLDVPTDPATYLHRIGRAGRYGSYGISITIVTESELSLFRKLLTSISGVNFYLFKLSSDYTEDVWTDDTSVFEKIYLESETSFTKLPTIDKTILESENGAPMTISMSERMFSVVDDISSENNVANISTVKHEECNNVSPNSTASSNILSTESNVTLAEYDECKSVSPKHTTTNMLSSKNNVENTTKKRKSSKNRKCHKTASNNTCVKSKSNFLDEKIKISSLFQHYVQSEANSAVNTSKECKEVSTVESAVENSEESKVSIPNSSKSRNIYQFTITPNSDALSVLEELNKDVIFEVALSDTENCKLSDADIENVIQYMKDSVINKEENKEENKKEENDASVSNHDKDDNDEKMSIRTSQDTFSIKNPDFMHSLPINELDNSENDHIRTIINNYLLIYATKVINSDNNVCNDEESLLRVASKWKELLEFEINLLDNTYKGMTDSFYKLIYKEHFSALKIFLNIQKRAFLCVFPQLRNDEEVQDTYIYSASNADNNLLDMYKEIEDFKSRFYILGTKFNAFFPYPTNIDEDMPNLMMSNSEIEEYRKALQYFRTYQNPNEKIFEIIDYTACLNETETCDFIQKIKEQNLSFPDMKALLKEIAERNAKDDELTENLQLSENSSKSDKLTEYSQVCEELSLLENQDNDILHTTIEIDAPIINTVKEKDSKTKKMQKVDSNQVTVANEDKHNVQNTKYNVSTNAISNQRYKKVEILQTNDETDEETHSTSSENTSFTSFEKDATYSSIDKVTLNNRQKISLSSSSSKKESDKKNVQHNKVTNVQTRYTPVQTNNIVYNNVDVFDKYNKHVKSHKCDSKDSIDISNSIASARYSRTLNSRTSRNAKKVLRPSLNPMQSFYSRIPDYNLCYDLGAGEEAYLSNQIYRDYWNGCVPVCSSSTYPHAQSSRSNRVPQYLRQETNDNYTNLKAHKSSDDLANNVYSYETDIDRFLSSLRMQTDQLHLEIYKSQMLEN</sequence>
<feature type="compositionally biased region" description="Low complexity" evidence="7">
    <location>
        <begin position="1041"/>
        <end position="1050"/>
    </location>
</feature>
<dbReference type="SUPFAM" id="SSF52540">
    <property type="entry name" value="P-loop containing nucleoside triphosphate hydrolases"/>
    <property type="match status" value="1"/>
</dbReference>
<feature type="region of interest" description="Disordered" evidence="7">
    <location>
        <begin position="483"/>
        <end position="518"/>
    </location>
</feature>
<dbReference type="InterPro" id="IPR027417">
    <property type="entry name" value="P-loop_NTPase"/>
</dbReference>
<feature type="domain" description="Helicase C-terminal" evidence="9">
    <location>
        <begin position="235"/>
        <end position="380"/>
    </location>
</feature>
<dbReference type="PROSITE" id="PS51195">
    <property type="entry name" value="Q_MOTIF"/>
    <property type="match status" value="1"/>
</dbReference>
<dbReference type="GO" id="GO:0005524">
    <property type="term" value="F:ATP binding"/>
    <property type="evidence" value="ECO:0007669"/>
    <property type="project" value="UniProtKB-KW"/>
</dbReference>
<evidence type="ECO:0000256" key="1">
    <source>
        <dbReference type="ARBA" id="ARBA00012552"/>
    </source>
</evidence>
<evidence type="ECO:0000256" key="6">
    <source>
        <dbReference type="PROSITE-ProRule" id="PRU00552"/>
    </source>
</evidence>
<dbReference type="Pfam" id="PF00271">
    <property type="entry name" value="Helicase_C"/>
    <property type="match status" value="1"/>
</dbReference>
<feature type="compositionally biased region" description="Polar residues" evidence="7">
    <location>
        <begin position="485"/>
        <end position="500"/>
    </location>
</feature>
<dbReference type="GO" id="GO:0003676">
    <property type="term" value="F:nucleic acid binding"/>
    <property type="evidence" value="ECO:0007669"/>
    <property type="project" value="InterPro"/>
</dbReference>
<dbReference type="GO" id="GO:0016787">
    <property type="term" value="F:hydrolase activity"/>
    <property type="evidence" value="ECO:0007669"/>
    <property type="project" value="UniProtKB-KW"/>
</dbReference>
<dbReference type="Proteomes" id="UP000075809">
    <property type="component" value="Unassembled WGS sequence"/>
</dbReference>
<dbReference type="InterPro" id="IPR011545">
    <property type="entry name" value="DEAD/DEAH_box_helicase_dom"/>
</dbReference>
<evidence type="ECO:0000256" key="7">
    <source>
        <dbReference type="SAM" id="MobiDB-lite"/>
    </source>
</evidence>
<feature type="short sequence motif" description="Q motif" evidence="6">
    <location>
        <begin position="24"/>
        <end position="52"/>
    </location>
</feature>
<feature type="domain" description="Helicase ATP-binding" evidence="8">
    <location>
        <begin position="55"/>
        <end position="200"/>
    </location>
</feature>
<reference evidence="11 12" key="1">
    <citation type="submission" date="2015-09" db="EMBL/GenBank/DDBJ databases">
        <title>Trachymyrmex zeteki WGS genome.</title>
        <authorList>
            <person name="Nygaard S."/>
            <person name="Hu H."/>
            <person name="Boomsma J."/>
            <person name="Zhang G."/>
        </authorList>
    </citation>
    <scope>NUCLEOTIDE SEQUENCE [LARGE SCALE GENOMIC DNA]</scope>
    <source>
        <strain evidence="11">Tzet28-1</strain>
        <tissue evidence="11">Whole body</tissue>
    </source>
</reference>
<dbReference type="GO" id="GO:0003724">
    <property type="term" value="F:RNA helicase activity"/>
    <property type="evidence" value="ECO:0007669"/>
    <property type="project" value="UniProtKB-EC"/>
</dbReference>
<dbReference type="EC" id="3.6.4.13" evidence="1"/>
<evidence type="ECO:0000256" key="3">
    <source>
        <dbReference type="ARBA" id="ARBA00022801"/>
    </source>
</evidence>
<accession>A0A151X8C3</accession>
<evidence type="ECO:0000313" key="11">
    <source>
        <dbReference type="EMBL" id="KYQ56626.1"/>
    </source>
</evidence>
<dbReference type="PROSITE" id="PS51194">
    <property type="entry name" value="HELICASE_CTER"/>
    <property type="match status" value="1"/>
</dbReference>
<dbReference type="CDD" id="cd18787">
    <property type="entry name" value="SF2_C_DEAD"/>
    <property type="match status" value="1"/>
</dbReference>
<evidence type="ECO:0000313" key="12">
    <source>
        <dbReference type="Proteomes" id="UP000075809"/>
    </source>
</evidence>
<feature type="region of interest" description="Disordered" evidence="7">
    <location>
        <begin position="644"/>
        <end position="671"/>
    </location>
</feature>
<dbReference type="PROSITE" id="PS51192">
    <property type="entry name" value="HELICASE_ATP_BIND_1"/>
    <property type="match status" value="1"/>
</dbReference>
<dbReference type="STRING" id="64791.A0A151X8C3"/>
<keyword evidence="12" id="KW-1185">Reference proteome</keyword>
<dbReference type="PANTHER" id="PTHR47959:SF1">
    <property type="entry name" value="ATP-DEPENDENT RNA HELICASE DBPA"/>
    <property type="match status" value="1"/>
</dbReference>
<dbReference type="InterPro" id="IPR000629">
    <property type="entry name" value="RNA-helicase_DEAD-box_CS"/>
</dbReference>
<dbReference type="EMBL" id="KQ982422">
    <property type="protein sequence ID" value="KYQ56626.1"/>
    <property type="molecule type" value="Genomic_DNA"/>
</dbReference>
<dbReference type="InterPro" id="IPR014014">
    <property type="entry name" value="RNA_helicase_DEAD_Q_motif"/>
</dbReference>
<dbReference type="PANTHER" id="PTHR47959">
    <property type="entry name" value="ATP-DEPENDENT RNA HELICASE RHLE-RELATED"/>
    <property type="match status" value="1"/>
</dbReference>
<evidence type="ECO:0000259" key="8">
    <source>
        <dbReference type="PROSITE" id="PS51192"/>
    </source>
</evidence>
<dbReference type="InterPro" id="IPR001650">
    <property type="entry name" value="Helicase_C-like"/>
</dbReference>